<sequence>MDPIIGVRSGDDREGARLPGRGRLPLPTSCAVTAPPVVAAPAAAVPPAAAAFFPSPVRPKPARCKVVVSTTIDRDEIMNVIKDCAASIGFFERSSLTNAAHLEHTDGLQVLVVVTISRAATRVVIMPTTNQFDDGRRMALSAIRPLCDVIESRVRSDFPSQAFAYVEA</sequence>
<dbReference type="AlphaFoldDB" id="A0A6J6YR50"/>
<name>A0A6J6YR50_9ZZZZ</name>
<accession>A0A6J6YR50</accession>
<gene>
    <name evidence="2" type="ORF">UFOPK2992_01620</name>
</gene>
<evidence type="ECO:0000256" key="1">
    <source>
        <dbReference type="SAM" id="MobiDB-lite"/>
    </source>
</evidence>
<evidence type="ECO:0000313" key="2">
    <source>
        <dbReference type="EMBL" id="CAB4811639.1"/>
    </source>
</evidence>
<dbReference type="EMBL" id="CAFAAI010000317">
    <property type="protein sequence ID" value="CAB4811639.1"/>
    <property type="molecule type" value="Genomic_DNA"/>
</dbReference>
<organism evidence="2">
    <name type="scientific">freshwater metagenome</name>
    <dbReference type="NCBI Taxonomy" id="449393"/>
    <lineage>
        <taxon>unclassified sequences</taxon>
        <taxon>metagenomes</taxon>
        <taxon>ecological metagenomes</taxon>
    </lineage>
</organism>
<reference evidence="2" key="1">
    <citation type="submission" date="2020-05" db="EMBL/GenBank/DDBJ databases">
        <authorList>
            <person name="Chiriac C."/>
            <person name="Salcher M."/>
            <person name="Ghai R."/>
            <person name="Kavagutti S V."/>
        </authorList>
    </citation>
    <scope>NUCLEOTIDE SEQUENCE</scope>
</reference>
<protein>
    <submittedName>
        <fullName evidence="2">Unannotated protein</fullName>
    </submittedName>
</protein>
<feature type="region of interest" description="Disordered" evidence="1">
    <location>
        <begin position="1"/>
        <end position="22"/>
    </location>
</feature>
<proteinExistence type="predicted"/>